<evidence type="ECO:0000313" key="2">
    <source>
        <dbReference type="EMBL" id="PZX20129.1"/>
    </source>
</evidence>
<reference evidence="2 3" key="1">
    <citation type="submission" date="2018-06" db="EMBL/GenBank/DDBJ databases">
        <title>Genomic Encyclopedia of Archaeal and Bacterial Type Strains, Phase II (KMG-II): from individual species to whole genera.</title>
        <authorList>
            <person name="Goeker M."/>
        </authorList>
    </citation>
    <scope>NUCLEOTIDE SEQUENCE [LARGE SCALE GENOMIC DNA]</scope>
    <source>
        <strain evidence="2 3">DSM 6779</strain>
    </source>
</reference>
<sequence>MKKVYLSLLFSIMTFTSIHAEREWGKMSDLDDNGGSSWIIFAIIFLIVIVKVIFDSKKK</sequence>
<comment type="caution">
    <text evidence="2">The sequence shown here is derived from an EMBL/GenBank/DDBJ whole genome shotgun (WGS) entry which is preliminary data.</text>
</comment>
<evidence type="ECO:0000256" key="1">
    <source>
        <dbReference type="SAM" id="Phobius"/>
    </source>
</evidence>
<dbReference type="Proteomes" id="UP000249239">
    <property type="component" value="Unassembled WGS sequence"/>
</dbReference>
<keyword evidence="1" id="KW-0812">Transmembrane</keyword>
<keyword evidence="1" id="KW-1133">Transmembrane helix</keyword>
<keyword evidence="1" id="KW-0472">Membrane</keyword>
<name>A0A2W7QE14_9BACT</name>
<accession>A0A2W7QE14</accession>
<feature type="transmembrane region" description="Helical" evidence="1">
    <location>
        <begin position="36"/>
        <end position="54"/>
    </location>
</feature>
<proteinExistence type="predicted"/>
<gene>
    <name evidence="2" type="ORF">LX69_00582</name>
</gene>
<keyword evidence="3" id="KW-1185">Reference proteome</keyword>
<dbReference type="AlphaFoldDB" id="A0A2W7QE14"/>
<dbReference type="RefSeq" id="WP_111444302.1">
    <property type="nucleotide sequence ID" value="NZ_QKZK01000003.1"/>
</dbReference>
<organism evidence="2 3">
    <name type="scientific">Breznakibacter xylanolyticus</name>
    <dbReference type="NCBI Taxonomy" id="990"/>
    <lineage>
        <taxon>Bacteria</taxon>
        <taxon>Pseudomonadati</taxon>
        <taxon>Bacteroidota</taxon>
        <taxon>Bacteroidia</taxon>
        <taxon>Marinilabiliales</taxon>
        <taxon>Marinilabiliaceae</taxon>
        <taxon>Breznakibacter</taxon>
    </lineage>
</organism>
<protein>
    <submittedName>
        <fullName evidence="2">Uncharacterized protein</fullName>
    </submittedName>
</protein>
<dbReference type="EMBL" id="QKZK01000003">
    <property type="protein sequence ID" value="PZX20129.1"/>
    <property type="molecule type" value="Genomic_DNA"/>
</dbReference>
<evidence type="ECO:0000313" key="3">
    <source>
        <dbReference type="Proteomes" id="UP000249239"/>
    </source>
</evidence>